<dbReference type="Pfam" id="PF07859">
    <property type="entry name" value="Abhydrolase_3"/>
    <property type="match status" value="1"/>
</dbReference>
<dbReference type="PROSITE" id="PS01174">
    <property type="entry name" value="LIPASE_GDXG_SER"/>
    <property type="match status" value="1"/>
</dbReference>
<comment type="similarity">
    <text evidence="1">Belongs to the 'GDXG' lipolytic enzyme family.</text>
</comment>
<evidence type="ECO:0000313" key="6">
    <source>
        <dbReference type="Proteomes" id="UP000591131"/>
    </source>
</evidence>
<proteinExistence type="inferred from homology"/>
<dbReference type="InterPro" id="IPR013094">
    <property type="entry name" value="AB_hydrolase_3"/>
</dbReference>
<dbReference type="PANTHER" id="PTHR48081:SF26">
    <property type="entry name" value="ALPHA_BETA HYDROLASE FOLD-3 DOMAIN-CONTAINING PROTEIN"/>
    <property type="match status" value="1"/>
</dbReference>
<comment type="caution">
    <text evidence="5">The sequence shown here is derived from an EMBL/GenBank/DDBJ whole genome shotgun (WGS) entry which is preliminary data.</text>
</comment>
<dbReference type="Gene3D" id="3.40.50.1820">
    <property type="entry name" value="alpha/beta hydrolase"/>
    <property type="match status" value="1"/>
</dbReference>
<dbReference type="InterPro" id="IPR029058">
    <property type="entry name" value="AB_hydrolase_fold"/>
</dbReference>
<dbReference type="EMBL" id="JAAPAO010000498">
    <property type="protein sequence ID" value="KAF4658329.1"/>
    <property type="molecule type" value="Genomic_DNA"/>
</dbReference>
<dbReference type="PANTHER" id="PTHR48081">
    <property type="entry name" value="AB HYDROLASE SUPERFAMILY PROTEIN C4A8.06C"/>
    <property type="match status" value="1"/>
</dbReference>
<dbReference type="InterPro" id="IPR033140">
    <property type="entry name" value="Lipase_GDXG_put_SER_AS"/>
</dbReference>
<name>A0A7J6LGB8_PERCH</name>
<dbReference type="SUPFAM" id="SSF53474">
    <property type="entry name" value="alpha/beta-Hydrolases"/>
    <property type="match status" value="1"/>
</dbReference>
<evidence type="ECO:0000256" key="3">
    <source>
        <dbReference type="PROSITE-ProRule" id="PRU10038"/>
    </source>
</evidence>
<gene>
    <name evidence="5" type="ORF">FOL47_008015</name>
</gene>
<keyword evidence="6" id="KW-1185">Reference proteome</keyword>
<evidence type="ECO:0000256" key="2">
    <source>
        <dbReference type="ARBA" id="ARBA00022801"/>
    </source>
</evidence>
<accession>A0A7J6LGB8</accession>
<dbReference type="Proteomes" id="UP000591131">
    <property type="component" value="Unassembled WGS sequence"/>
</dbReference>
<evidence type="ECO:0000256" key="1">
    <source>
        <dbReference type="ARBA" id="ARBA00010515"/>
    </source>
</evidence>
<feature type="active site" evidence="3">
    <location>
        <position position="256"/>
    </location>
</feature>
<keyword evidence="2" id="KW-0378">Hydrolase</keyword>
<protein>
    <recommendedName>
        <fullName evidence="4">Alpha/beta hydrolase fold-3 domain-containing protein</fullName>
    </recommendedName>
</protein>
<dbReference type="AlphaFoldDB" id="A0A7J6LGB8"/>
<dbReference type="InterPro" id="IPR050300">
    <property type="entry name" value="GDXG_lipolytic_enzyme"/>
</dbReference>
<reference evidence="5 6" key="1">
    <citation type="submission" date="2020-04" db="EMBL/GenBank/DDBJ databases">
        <title>Perkinsus chesapeaki whole genome sequence.</title>
        <authorList>
            <person name="Bogema D.R."/>
        </authorList>
    </citation>
    <scope>NUCLEOTIDE SEQUENCE [LARGE SCALE GENOMIC DNA]</scope>
    <source>
        <strain evidence="5">ATCC PRA-425</strain>
    </source>
</reference>
<evidence type="ECO:0000313" key="5">
    <source>
        <dbReference type="EMBL" id="KAF4658329.1"/>
    </source>
</evidence>
<dbReference type="OrthoDB" id="408631at2759"/>
<dbReference type="GO" id="GO:0016787">
    <property type="term" value="F:hydrolase activity"/>
    <property type="evidence" value="ECO:0007669"/>
    <property type="project" value="UniProtKB-KW"/>
</dbReference>
<feature type="domain" description="Alpha/beta hydrolase fold-3" evidence="4">
    <location>
        <begin position="167"/>
        <end position="426"/>
    </location>
</feature>
<evidence type="ECO:0000259" key="4">
    <source>
        <dbReference type="Pfam" id="PF07859"/>
    </source>
</evidence>
<organism evidence="5 6">
    <name type="scientific">Perkinsus chesapeaki</name>
    <name type="common">Clam parasite</name>
    <name type="synonym">Perkinsus andrewsi</name>
    <dbReference type="NCBI Taxonomy" id="330153"/>
    <lineage>
        <taxon>Eukaryota</taxon>
        <taxon>Sar</taxon>
        <taxon>Alveolata</taxon>
        <taxon>Perkinsozoa</taxon>
        <taxon>Perkinsea</taxon>
        <taxon>Perkinsida</taxon>
        <taxon>Perkinsidae</taxon>
        <taxon>Perkinsus</taxon>
    </lineage>
</organism>
<sequence length="484" mass="53253">MSSLSCISNVVFAICKAAYHSIPFISVEGTQLFMSVVRTNCRTRFLVCLHLIRVAQEVSQPPGITLGYMYLVVLLNLLRWQGFTLELLLVDLLKVPKEMEVESSDDCLLAPELVHVLEAAYKVYGPALSQLIHPTMRTALVKGERIPHGLWVWHADNRKPEKYVVLYYLHGGGYCFFDGLTSHLEPVTRMVTALQDDLVAAGRIDYKVVAFILDYSLAPKEVLPTQVEEAVAGYKWILSQKTFPVRASEVVVSGDSAGGALTLSLLKCFAEGAFGSSSLPRPVCAHVASPMLSLSLGFSRGTYDFDRGFLSNSLLWYCASCSLYGRPSRPGEHVDGADRPDEDTVLVKAASEEWQKVRGSAPFGKQERNPFFSFDYCDGSSSTFAGVPILVQAGGCEGFISEILAFVKRMGDGVALEVYEDRFHVFPTLSWMIPQGKMAIAQWASFATTAVTRKRLPLGHRVTVCSGGRLKAHPDLDWSTAQSA</sequence>